<dbReference type="Pfam" id="PF01555">
    <property type="entry name" value="N6_N4_Mtase"/>
    <property type="match status" value="1"/>
</dbReference>
<dbReference type="InterPro" id="IPR001091">
    <property type="entry name" value="RM_Methyltransferase"/>
</dbReference>
<dbReference type="GO" id="GO:0009007">
    <property type="term" value="F:site-specific DNA-methyltransferase (adenine-specific) activity"/>
    <property type="evidence" value="ECO:0007669"/>
    <property type="project" value="UniProtKB-EC"/>
</dbReference>
<protein>
    <recommendedName>
        <fullName evidence="5">Methyltransferase</fullName>
        <ecNumber evidence="5">2.1.1.-</ecNumber>
    </recommendedName>
</protein>
<name>A0A285V216_9HYPH</name>
<evidence type="ECO:0000256" key="1">
    <source>
        <dbReference type="ARBA" id="ARBA00006594"/>
    </source>
</evidence>
<dbReference type="SUPFAM" id="SSF53335">
    <property type="entry name" value="S-adenosyl-L-methionine-dependent methyltransferases"/>
    <property type="match status" value="1"/>
</dbReference>
<dbReference type="AlphaFoldDB" id="A0A285V216"/>
<dbReference type="GO" id="GO:0032259">
    <property type="term" value="P:methylation"/>
    <property type="evidence" value="ECO:0007669"/>
    <property type="project" value="UniProtKB-KW"/>
</dbReference>
<evidence type="ECO:0000256" key="2">
    <source>
        <dbReference type="ARBA" id="ARBA00022603"/>
    </source>
</evidence>
<reference evidence="7 8" key="1">
    <citation type="submission" date="2017-08" db="EMBL/GenBank/DDBJ databases">
        <authorList>
            <person name="de Groot N.N."/>
        </authorList>
    </citation>
    <scope>NUCLEOTIDE SEQUENCE [LARGE SCALE GENOMIC DNA]</scope>
    <source>
        <strain evidence="7 8">JC85</strain>
    </source>
</reference>
<dbReference type="InterPro" id="IPR029063">
    <property type="entry name" value="SAM-dependent_MTases_sf"/>
</dbReference>
<dbReference type="PRINTS" id="PR00508">
    <property type="entry name" value="S21N4MTFRASE"/>
</dbReference>
<dbReference type="GO" id="GO:0008170">
    <property type="term" value="F:N-methyltransferase activity"/>
    <property type="evidence" value="ECO:0007669"/>
    <property type="project" value="InterPro"/>
</dbReference>
<comment type="similarity">
    <text evidence="1 5">Belongs to the N(4)/N(6)-methyltransferase family.</text>
</comment>
<dbReference type="Gene3D" id="3.40.50.150">
    <property type="entry name" value="Vaccinia Virus protein VP39"/>
    <property type="match status" value="1"/>
</dbReference>
<proteinExistence type="inferred from homology"/>
<dbReference type="GO" id="GO:0003677">
    <property type="term" value="F:DNA binding"/>
    <property type="evidence" value="ECO:0007669"/>
    <property type="project" value="InterPro"/>
</dbReference>
<gene>
    <name evidence="7" type="ORF">SAMN05892877_14118</name>
</gene>
<dbReference type="GO" id="GO:0005737">
    <property type="term" value="C:cytoplasm"/>
    <property type="evidence" value="ECO:0007669"/>
    <property type="project" value="TreeGrafter"/>
</dbReference>
<dbReference type="InterPro" id="IPR002052">
    <property type="entry name" value="DNA_methylase_N6_adenine_CS"/>
</dbReference>
<dbReference type="RefSeq" id="WP_245423718.1">
    <property type="nucleotide sequence ID" value="NZ_OBQD01000041.1"/>
</dbReference>
<dbReference type="PANTHER" id="PTHR13370:SF3">
    <property type="entry name" value="TRNA (GUANINE(10)-N2)-METHYLTRANSFERASE HOMOLOG"/>
    <property type="match status" value="1"/>
</dbReference>
<dbReference type="PROSITE" id="PS00092">
    <property type="entry name" value="N6_MTASE"/>
    <property type="match status" value="1"/>
</dbReference>
<comment type="catalytic activity">
    <reaction evidence="4">
        <text>a 2'-deoxyadenosine in DNA + S-adenosyl-L-methionine = an N(6)-methyl-2'-deoxyadenosine in DNA + S-adenosyl-L-homocysteine + H(+)</text>
        <dbReference type="Rhea" id="RHEA:15197"/>
        <dbReference type="Rhea" id="RHEA-COMP:12418"/>
        <dbReference type="Rhea" id="RHEA-COMP:12419"/>
        <dbReference type="ChEBI" id="CHEBI:15378"/>
        <dbReference type="ChEBI" id="CHEBI:57856"/>
        <dbReference type="ChEBI" id="CHEBI:59789"/>
        <dbReference type="ChEBI" id="CHEBI:90615"/>
        <dbReference type="ChEBI" id="CHEBI:90616"/>
        <dbReference type="EC" id="2.1.1.72"/>
    </reaction>
</comment>
<evidence type="ECO:0000259" key="6">
    <source>
        <dbReference type="Pfam" id="PF01555"/>
    </source>
</evidence>
<evidence type="ECO:0000313" key="8">
    <source>
        <dbReference type="Proteomes" id="UP000219167"/>
    </source>
</evidence>
<dbReference type="Proteomes" id="UP000219167">
    <property type="component" value="Unassembled WGS sequence"/>
</dbReference>
<dbReference type="InterPro" id="IPR002941">
    <property type="entry name" value="DNA_methylase_N4/N6"/>
</dbReference>
<keyword evidence="2 7" id="KW-0489">Methyltransferase</keyword>
<keyword evidence="3 7" id="KW-0808">Transferase</keyword>
<accession>A0A285V216</accession>
<evidence type="ECO:0000256" key="4">
    <source>
        <dbReference type="ARBA" id="ARBA00047942"/>
    </source>
</evidence>
<dbReference type="NCBIfam" id="NF010253">
    <property type="entry name" value="PRK13699.1"/>
    <property type="match status" value="1"/>
</dbReference>
<organism evidence="7 8">
    <name type="scientific">Rhizobium subbaraonis</name>
    <dbReference type="NCBI Taxonomy" id="908946"/>
    <lineage>
        <taxon>Bacteria</taxon>
        <taxon>Pseudomonadati</taxon>
        <taxon>Pseudomonadota</taxon>
        <taxon>Alphaproteobacteria</taxon>
        <taxon>Hyphomicrobiales</taxon>
        <taxon>Rhizobiaceae</taxon>
        <taxon>Rhizobium/Agrobacterium group</taxon>
        <taxon>Rhizobium</taxon>
    </lineage>
</organism>
<sequence>MMPASYRVRDGHLHFPEVAMPENTVIHGDCVQVMAGMPAASVDFVLTDPPYICGYRDRQGRTIANDTCADWLEPAFREIYRLMKPDTLCISFYGWTATEAFLAAWQAAGFRRVGHLVFCKPYASRTGLFRSSHESAYVLAKGRPPMPAHPASDVSGWVYTGNKLHPTQKPVEVLEPLIRTYCPVGGLVLDPFCGSGSTLVAARECTRRYVGIELDAQHADIARARLGERPHT</sequence>
<evidence type="ECO:0000256" key="3">
    <source>
        <dbReference type="ARBA" id="ARBA00022679"/>
    </source>
</evidence>
<feature type="domain" description="DNA methylase N-4/N-6" evidence="6">
    <location>
        <begin position="42"/>
        <end position="222"/>
    </location>
</feature>
<evidence type="ECO:0000313" key="7">
    <source>
        <dbReference type="EMBL" id="SOC48174.1"/>
    </source>
</evidence>
<dbReference type="EMBL" id="OBQD01000041">
    <property type="protein sequence ID" value="SOC48174.1"/>
    <property type="molecule type" value="Genomic_DNA"/>
</dbReference>
<evidence type="ECO:0000256" key="5">
    <source>
        <dbReference type="RuleBase" id="RU362026"/>
    </source>
</evidence>
<dbReference type="EC" id="2.1.1.-" evidence="5"/>
<keyword evidence="8" id="KW-1185">Reference proteome</keyword>
<dbReference type="PANTHER" id="PTHR13370">
    <property type="entry name" value="RNA METHYLASE-RELATED"/>
    <property type="match status" value="1"/>
</dbReference>